<feature type="transmembrane region" description="Helical" evidence="12">
    <location>
        <begin position="663"/>
        <end position="680"/>
    </location>
</feature>
<keyword evidence="5 12" id="KW-0337">GPI-anchor biosynthesis</keyword>
<dbReference type="InterPro" id="IPR045687">
    <property type="entry name" value="PIGG/GPI7_C"/>
</dbReference>
<sequence>MYLPGFNNASHTPSWPNQSRDPLIIEPEYDRLVFMVVDALRNDFILGEDSGFDFVKSRIMDGGALAFTAKATAPTVTMPRIKALTTGTIPSFLDAILNIAESDTSSSLRHHDNWVHQLKMSGNKTIHFFGDDTWIRLFPGTFTKHDGTTSFYVSDTVEVDLNVTRHIKPVLSEEDWDAVIFHYLGLDHVGHLGGPYSPLMLPKQKEMDKVVEDIYEIVSRQDAHRISQNPDAKGTLIVLCGDHGMNEDGNHGGSSIGETSAALVLLSPRFESRPTIKHKQSFNINKDYHNGPFGFPVIDQVDLVPTLSCLFGIPIPRNSVGKVIPSLFLKQSDPSLLLRALQLNTYQLGNLIATTDDYIIPHLHGTEDPSLLPHAEGKFYSRGVNYHKQFMETASMESAQLSMDAYFKFIELAQIGLTSTASDYNVFDMFAGVLLVLFSAWMLQKWAMQRWKMTRVHTHRMPFSKTFAVFVIAAYMVSMFASSFIEEEHMTWYYCTATMFLLLAIESFWLLSMEKPFTKRLQLGTLCILQMILIRIGMAWGNRSLQITLLKTLTDGDYIRWHLLALSLSIFFALGVTRIWKINIANNQGIMSVSSSAGYIQLLCKIGFVLTFGLYALMVMIYKMRTDISDNDDIPDVYKEWILMSPNFEFAAQLDMVSLGRLVYNYAATSVLVLTALVYVTERANVLQLTGEDANEDGDEPLRHSLQTRHYLDALLYAVTPVLILFTRTQNAFLFVLYASQFHVWRRWQSAVLFSDDDDPKPKRHIPGWLLAVLITCMTHLTFFMTGHSNSLAAVDLSNAYIGVDGYDTIIIGALTFCSNWSASLWWAVAGWSLVIDNGAATQPNNEEEDRSALEDRWYDYIITQSALFAIFITVLSFSVTFLRYHLFVWTVFSPKYLYQVAWTCLFHWMAQVVLGTVVVKIYTRSKQSS</sequence>
<dbReference type="PANTHER" id="PTHR23072">
    <property type="entry name" value="PHOSPHATIDYLINOSITOL GLYCAN-RELATED"/>
    <property type="match status" value="1"/>
</dbReference>
<keyword evidence="7 12" id="KW-0812">Transmembrane</keyword>
<dbReference type="SUPFAM" id="SSF53649">
    <property type="entry name" value="Alkaline phosphatase-like"/>
    <property type="match status" value="1"/>
</dbReference>
<feature type="transmembrane region" description="Helical" evidence="12">
    <location>
        <begin position="861"/>
        <end position="885"/>
    </location>
</feature>
<reference evidence="15 16" key="1">
    <citation type="submission" date="2013-08" db="EMBL/GenBank/DDBJ databases">
        <title>Gene expansion shapes genome architecture in the human pathogen Lichtheimia corymbifera: an evolutionary genomics analysis in the ancient terrestrial Mucorales (Mucoromycotina).</title>
        <authorList>
            <person name="Schwartze V.U."/>
            <person name="Winter S."/>
            <person name="Shelest E."/>
            <person name="Marcet-Houben M."/>
            <person name="Horn F."/>
            <person name="Wehner S."/>
            <person name="Hoffmann K."/>
            <person name="Riege K."/>
            <person name="Sammeth M."/>
            <person name="Nowrousian M."/>
            <person name="Valiante V."/>
            <person name="Linde J."/>
            <person name="Jacobsen I.D."/>
            <person name="Marz M."/>
            <person name="Brakhage A.A."/>
            <person name="Gabaldon T."/>
            <person name="Bocker S."/>
            <person name="Voigt K."/>
        </authorList>
    </citation>
    <scope>NUCLEOTIDE SEQUENCE [LARGE SCALE GENOMIC DNA]</scope>
    <source>
        <strain evidence="15">FSU 9682</strain>
        <strain evidence="16">JMRC:FSU:9682</strain>
    </source>
</reference>
<accession>A0A068SIS5</accession>
<dbReference type="PANTHER" id="PTHR23072:SF0">
    <property type="entry name" value="GPI ETHANOLAMINE PHOSPHATE TRANSFERASE 2"/>
    <property type="match status" value="1"/>
</dbReference>
<keyword evidence="6 12" id="KW-0808">Transferase</keyword>
<keyword evidence="11" id="KW-0325">Glycoprotein</keyword>
<evidence type="ECO:0000256" key="12">
    <source>
        <dbReference type="RuleBase" id="RU367106"/>
    </source>
</evidence>
<dbReference type="InterPro" id="IPR037674">
    <property type="entry name" value="PIG-G_N"/>
</dbReference>
<dbReference type="InterPro" id="IPR039527">
    <property type="entry name" value="PIGG/GPI7"/>
</dbReference>
<feature type="transmembrane region" description="Helical" evidence="12">
    <location>
        <begin position="424"/>
        <end position="443"/>
    </location>
</feature>
<gene>
    <name evidence="14" type="ORF">LCOR_06998.1</name>
    <name evidence="15" type="ORF">LCOR_12109.1</name>
</gene>
<evidence type="ECO:0000256" key="7">
    <source>
        <dbReference type="ARBA" id="ARBA00022692"/>
    </source>
</evidence>
<evidence type="ECO:0000256" key="3">
    <source>
        <dbReference type="ARBA" id="ARBA00005315"/>
    </source>
</evidence>
<dbReference type="AlphaFoldDB" id="A0A068SIS5"/>
<comment type="function">
    <text evidence="12">Ethanolamine phosphate transferase involved in glycosylphosphatidylinositol-anchor biosynthesis. Transfers ethanolamine phosphate to the GPI second mannose.</text>
</comment>
<evidence type="ECO:0000256" key="6">
    <source>
        <dbReference type="ARBA" id="ARBA00022679"/>
    </source>
</evidence>
<evidence type="ECO:0000256" key="2">
    <source>
        <dbReference type="ARBA" id="ARBA00004687"/>
    </source>
</evidence>
<comment type="caution">
    <text evidence="15">The sequence shown here is derived from an EMBL/GenBank/DDBJ whole genome shotgun (WGS) entry which is preliminary data.</text>
</comment>
<dbReference type="EMBL" id="CBTN010000033">
    <property type="protein sequence ID" value="CDH55899.1"/>
    <property type="molecule type" value="Genomic_DNA"/>
</dbReference>
<feature type="transmembrane region" description="Helical" evidence="12">
    <location>
        <begin position="561"/>
        <end position="581"/>
    </location>
</feature>
<dbReference type="EMBL" id="CBTN010000172">
    <property type="protein sequence ID" value="CDH61331.1"/>
    <property type="molecule type" value="Genomic_DNA"/>
</dbReference>
<evidence type="ECO:0000256" key="11">
    <source>
        <dbReference type="ARBA" id="ARBA00023180"/>
    </source>
</evidence>
<dbReference type="InterPro" id="IPR002591">
    <property type="entry name" value="Phosphodiest/P_Trfase"/>
</dbReference>
<feature type="transmembrane region" description="Helical" evidence="12">
    <location>
        <begin position="463"/>
        <end position="485"/>
    </location>
</feature>
<evidence type="ECO:0000259" key="13">
    <source>
        <dbReference type="Pfam" id="PF19316"/>
    </source>
</evidence>
<dbReference type="VEuPathDB" id="FungiDB:LCOR_06998.1"/>
<dbReference type="CDD" id="cd16024">
    <property type="entry name" value="GPI_EPT_2"/>
    <property type="match status" value="1"/>
</dbReference>
<dbReference type="Pfam" id="PF19316">
    <property type="entry name" value="PIGO_PIGG"/>
    <property type="match status" value="1"/>
</dbReference>
<evidence type="ECO:0000256" key="4">
    <source>
        <dbReference type="ARBA" id="ARBA00020830"/>
    </source>
</evidence>
<evidence type="ECO:0000313" key="15">
    <source>
        <dbReference type="EMBL" id="CDH61331.1"/>
    </source>
</evidence>
<keyword evidence="10 12" id="KW-0472">Membrane</keyword>
<dbReference type="Proteomes" id="UP000027586">
    <property type="component" value="Unassembled WGS sequence"/>
</dbReference>
<dbReference type="InterPro" id="IPR017850">
    <property type="entry name" value="Alkaline_phosphatase_core_sf"/>
</dbReference>
<dbReference type="VEuPathDB" id="FungiDB:LCOR_12109.1"/>
<feature type="transmembrane region" description="Helical" evidence="12">
    <location>
        <begin position="602"/>
        <end position="622"/>
    </location>
</feature>
<evidence type="ECO:0000313" key="16">
    <source>
        <dbReference type="Proteomes" id="UP000027586"/>
    </source>
</evidence>
<feature type="transmembrane region" description="Helical" evidence="12">
    <location>
        <begin position="714"/>
        <end position="738"/>
    </location>
</feature>
<comment type="pathway">
    <text evidence="2 12">Glycolipid biosynthesis; glycosylphosphatidylinositol-anchor biosynthesis.</text>
</comment>
<dbReference type="Pfam" id="PF01663">
    <property type="entry name" value="Phosphodiest"/>
    <property type="match status" value="1"/>
</dbReference>
<keyword evidence="9 12" id="KW-1133">Transmembrane helix</keyword>
<protein>
    <recommendedName>
        <fullName evidence="4 12">GPI ethanolamine phosphate transferase 2</fullName>
    </recommendedName>
</protein>
<organism evidence="15 16">
    <name type="scientific">Lichtheimia corymbifera JMRC:FSU:9682</name>
    <dbReference type="NCBI Taxonomy" id="1263082"/>
    <lineage>
        <taxon>Eukaryota</taxon>
        <taxon>Fungi</taxon>
        <taxon>Fungi incertae sedis</taxon>
        <taxon>Mucoromycota</taxon>
        <taxon>Mucoromycotina</taxon>
        <taxon>Mucoromycetes</taxon>
        <taxon>Mucorales</taxon>
        <taxon>Lichtheimiaceae</taxon>
        <taxon>Lichtheimia</taxon>
    </lineage>
</organism>
<proteinExistence type="inferred from homology"/>
<feature type="transmembrane region" description="Helical" evidence="12">
    <location>
        <begin position="491"/>
        <end position="511"/>
    </location>
</feature>
<comment type="similarity">
    <text evidence="3 12">Belongs to the PIGG/PIGN/PIGO family. PIGG subfamily.</text>
</comment>
<dbReference type="GO" id="GO:0051267">
    <property type="term" value="F:CP2 mannose-ethanolamine phosphotransferase activity"/>
    <property type="evidence" value="ECO:0007669"/>
    <property type="project" value="TreeGrafter"/>
</dbReference>
<dbReference type="STRING" id="1263082.A0A068SIS5"/>
<evidence type="ECO:0000256" key="8">
    <source>
        <dbReference type="ARBA" id="ARBA00022824"/>
    </source>
</evidence>
<dbReference type="Gene3D" id="3.40.720.10">
    <property type="entry name" value="Alkaline Phosphatase, subunit A"/>
    <property type="match status" value="1"/>
</dbReference>
<feature type="transmembrane region" description="Helical" evidence="12">
    <location>
        <begin position="897"/>
        <end position="920"/>
    </location>
</feature>
<dbReference type="GO" id="GO:0005789">
    <property type="term" value="C:endoplasmic reticulum membrane"/>
    <property type="evidence" value="ECO:0007669"/>
    <property type="project" value="UniProtKB-SubCell"/>
</dbReference>
<dbReference type="OrthoDB" id="272139at2759"/>
<dbReference type="UniPathway" id="UPA00196"/>
<keyword evidence="16" id="KW-1185">Reference proteome</keyword>
<evidence type="ECO:0000256" key="10">
    <source>
        <dbReference type="ARBA" id="ARBA00023136"/>
    </source>
</evidence>
<evidence type="ECO:0000256" key="1">
    <source>
        <dbReference type="ARBA" id="ARBA00004477"/>
    </source>
</evidence>
<dbReference type="GO" id="GO:0006506">
    <property type="term" value="P:GPI anchor biosynthetic process"/>
    <property type="evidence" value="ECO:0007669"/>
    <property type="project" value="UniProtKB-UniPathway"/>
</dbReference>
<name>A0A068SIS5_9FUNG</name>
<feature type="transmembrane region" description="Helical" evidence="12">
    <location>
        <begin position="766"/>
        <end position="784"/>
    </location>
</feature>
<evidence type="ECO:0000256" key="5">
    <source>
        <dbReference type="ARBA" id="ARBA00022502"/>
    </source>
</evidence>
<keyword evidence="8 12" id="KW-0256">Endoplasmic reticulum</keyword>
<comment type="subcellular location">
    <subcellularLocation>
        <location evidence="1 12">Endoplasmic reticulum membrane</location>
        <topology evidence="1 12">Multi-pass membrane protein</topology>
    </subcellularLocation>
</comment>
<evidence type="ECO:0000313" key="14">
    <source>
        <dbReference type="EMBL" id="CDH55899.1"/>
    </source>
</evidence>
<feature type="domain" description="GPI ethanolamine phosphate transferase 2 C-terminal" evidence="13">
    <location>
        <begin position="421"/>
        <end position="922"/>
    </location>
</feature>
<evidence type="ECO:0000256" key="9">
    <source>
        <dbReference type="ARBA" id="ARBA00022989"/>
    </source>
</evidence>